<evidence type="ECO:0000256" key="1">
    <source>
        <dbReference type="SAM" id="MobiDB-lite"/>
    </source>
</evidence>
<dbReference type="AlphaFoldDB" id="A0AAV4W999"/>
<evidence type="ECO:0000313" key="2">
    <source>
        <dbReference type="EMBL" id="GIY79232.1"/>
    </source>
</evidence>
<evidence type="ECO:0000313" key="3">
    <source>
        <dbReference type="Proteomes" id="UP001054837"/>
    </source>
</evidence>
<dbReference type="EMBL" id="BPLQ01014364">
    <property type="protein sequence ID" value="GIY79232.1"/>
    <property type="molecule type" value="Genomic_DNA"/>
</dbReference>
<gene>
    <name evidence="2" type="ORF">CDAR_288201</name>
</gene>
<name>A0AAV4W999_9ARAC</name>
<proteinExistence type="predicted"/>
<sequence>MEGDRGAPPKKWFPGPPLHNMVLQEAADNLEKMMDHNAMFMEILSNWKFPQSEPLDYSASSRSQEMNRKWQEFNILGCDKAPSSSSTRMTEKSNKEVKMTLKNPKPSGAAVKKLQPSNVASEEGKPFGKVIKNIEPSDGTVKKSNQAT</sequence>
<feature type="region of interest" description="Disordered" evidence="1">
    <location>
        <begin position="79"/>
        <end position="148"/>
    </location>
</feature>
<accession>A0AAV4W999</accession>
<feature type="compositionally biased region" description="Basic and acidic residues" evidence="1">
    <location>
        <begin position="89"/>
        <end position="99"/>
    </location>
</feature>
<comment type="caution">
    <text evidence="2">The sequence shown here is derived from an EMBL/GenBank/DDBJ whole genome shotgun (WGS) entry which is preliminary data.</text>
</comment>
<protein>
    <submittedName>
        <fullName evidence="2">Uncharacterized protein</fullName>
    </submittedName>
</protein>
<keyword evidence="3" id="KW-1185">Reference proteome</keyword>
<organism evidence="2 3">
    <name type="scientific">Caerostris darwini</name>
    <dbReference type="NCBI Taxonomy" id="1538125"/>
    <lineage>
        <taxon>Eukaryota</taxon>
        <taxon>Metazoa</taxon>
        <taxon>Ecdysozoa</taxon>
        <taxon>Arthropoda</taxon>
        <taxon>Chelicerata</taxon>
        <taxon>Arachnida</taxon>
        <taxon>Araneae</taxon>
        <taxon>Araneomorphae</taxon>
        <taxon>Entelegynae</taxon>
        <taxon>Araneoidea</taxon>
        <taxon>Araneidae</taxon>
        <taxon>Caerostris</taxon>
    </lineage>
</organism>
<dbReference type="Proteomes" id="UP001054837">
    <property type="component" value="Unassembled WGS sequence"/>
</dbReference>
<reference evidence="2 3" key="1">
    <citation type="submission" date="2021-06" db="EMBL/GenBank/DDBJ databases">
        <title>Caerostris darwini draft genome.</title>
        <authorList>
            <person name="Kono N."/>
            <person name="Arakawa K."/>
        </authorList>
    </citation>
    <scope>NUCLEOTIDE SEQUENCE [LARGE SCALE GENOMIC DNA]</scope>
</reference>